<evidence type="ECO:0000313" key="3">
    <source>
        <dbReference type="Proteomes" id="UP000095358"/>
    </source>
</evidence>
<dbReference type="GO" id="GO:0000932">
    <property type="term" value="C:P-body"/>
    <property type="evidence" value="ECO:0007669"/>
    <property type="project" value="TreeGrafter"/>
</dbReference>
<dbReference type="Gene3D" id="3.30.428.10">
    <property type="entry name" value="HIT-like"/>
    <property type="match status" value="1"/>
</dbReference>
<dbReference type="OrthoDB" id="10264956at2759"/>
<proteinExistence type="inferred from homology"/>
<dbReference type="Gene3D" id="3.30.200.40">
    <property type="entry name" value="Scavenger mRNA decapping enzyme, N-terminal domain"/>
    <property type="match status" value="1"/>
</dbReference>
<dbReference type="SUPFAM" id="SSF102860">
    <property type="entry name" value="mRNA decapping enzyme DcpS N-terminal domain"/>
    <property type="match status" value="1"/>
</dbReference>
<dbReference type="GO" id="GO:0000290">
    <property type="term" value="P:deadenylation-dependent decapping of nuclear-transcribed mRNA"/>
    <property type="evidence" value="ECO:0007669"/>
    <property type="project" value="InterPro"/>
</dbReference>
<dbReference type="Pfam" id="PF05652">
    <property type="entry name" value="DcpS"/>
    <property type="match status" value="1"/>
</dbReference>
<reference evidence="3" key="1">
    <citation type="journal article" date="2016" name="Genome Announc.">
        <title>Genome sequences of three species of Hanseniaspora isolated from spontaneous wine fermentations.</title>
        <authorList>
            <person name="Sternes P.R."/>
            <person name="Lee D."/>
            <person name="Kutyna D.R."/>
            <person name="Borneman A.R."/>
        </authorList>
    </citation>
    <scope>NUCLEOTIDE SEQUENCE [LARGE SCALE GENOMIC DNA]</scope>
    <source>
        <strain evidence="3">AWRI3580</strain>
    </source>
</reference>
<gene>
    <name evidence="2" type="ORF">AWRI3580_g3752</name>
</gene>
<dbReference type="SUPFAM" id="SSF54197">
    <property type="entry name" value="HIT-like"/>
    <property type="match status" value="1"/>
</dbReference>
<dbReference type="VEuPathDB" id="FungiDB:AWRI3580_g3752"/>
<evidence type="ECO:0000313" key="2">
    <source>
        <dbReference type="EMBL" id="OEJ82708.1"/>
    </source>
</evidence>
<dbReference type="Pfam" id="PF11969">
    <property type="entry name" value="DcpS_C"/>
    <property type="match status" value="1"/>
</dbReference>
<organism evidence="2 3">
    <name type="scientific">Hanseniaspora uvarum</name>
    <name type="common">Yeast</name>
    <name type="synonym">Kloeckera apiculata</name>
    <dbReference type="NCBI Taxonomy" id="29833"/>
    <lineage>
        <taxon>Eukaryota</taxon>
        <taxon>Fungi</taxon>
        <taxon>Dikarya</taxon>
        <taxon>Ascomycota</taxon>
        <taxon>Saccharomycotina</taxon>
        <taxon>Saccharomycetes</taxon>
        <taxon>Saccharomycodales</taxon>
        <taxon>Saccharomycodaceae</taxon>
        <taxon>Hanseniaspora</taxon>
    </lineage>
</organism>
<dbReference type="GO" id="GO:0016787">
    <property type="term" value="F:hydrolase activity"/>
    <property type="evidence" value="ECO:0007669"/>
    <property type="project" value="InterPro"/>
</dbReference>
<comment type="similarity">
    <text evidence="1">Belongs to the HIT family.</text>
</comment>
<protein>
    <submittedName>
        <fullName evidence="2">M7GpppX diphosphatase</fullName>
    </submittedName>
</protein>
<dbReference type="GO" id="GO:0005634">
    <property type="term" value="C:nucleus"/>
    <property type="evidence" value="ECO:0007669"/>
    <property type="project" value="TreeGrafter"/>
</dbReference>
<evidence type="ECO:0000256" key="1">
    <source>
        <dbReference type="ARBA" id="ARBA00010208"/>
    </source>
</evidence>
<dbReference type="InterPro" id="IPR036265">
    <property type="entry name" value="HIT-like_sf"/>
</dbReference>
<dbReference type="GO" id="GO:0000340">
    <property type="term" value="F:RNA 7-methylguanosine cap binding"/>
    <property type="evidence" value="ECO:0007669"/>
    <property type="project" value="TreeGrafter"/>
</dbReference>
<dbReference type="AlphaFoldDB" id="A0A1E5R762"/>
<accession>A0A1E5R762</accession>
<dbReference type="PANTHER" id="PTHR12978">
    <property type="entry name" value="HISTIDINE TRIAD HIT PROTEIN MEMBER"/>
    <property type="match status" value="1"/>
</dbReference>
<dbReference type="STRING" id="29833.A0A1E5R762"/>
<dbReference type="PANTHER" id="PTHR12978:SF0">
    <property type="entry name" value="M7GPPPX DIPHOSPHATASE"/>
    <property type="match status" value="1"/>
</dbReference>
<sequence length="305" mass="36437">MPSQLEELLSKFKYIRTLNQDEVNKSLSLYGFISLNGEDTVSKENRAILHINKQNLTASDILSYNNFKNTKDNDCYHWGEGSLKTKDNASDYKFNLIYPATDKHLSKYEYQNKNFQVIETPEIYKNVVKPYIDYNINEGSIQWVYNIIQGKTEQEFVRFNEPDFLVLPDMKWTDETDIKNMYLLLLFKDSKFKSIRDFNSEDHLLMLKNVRKYVEFEILKKYGNTSIEKVKLYFHYQPSYYQLHLHIVHADNEINYKSMLLGKDCHFLDTVINNMEIAIDYYQRCNMVYYLTDSSELYRRIKKAD</sequence>
<comment type="caution">
    <text evidence="2">The sequence shown here is derived from an EMBL/GenBank/DDBJ whole genome shotgun (WGS) entry which is preliminary data.</text>
</comment>
<dbReference type="InterPro" id="IPR008594">
    <property type="entry name" value="DcpS/DCS2"/>
</dbReference>
<dbReference type="Proteomes" id="UP000095358">
    <property type="component" value="Unassembled WGS sequence"/>
</dbReference>
<name>A0A1E5R762_HANUV</name>
<dbReference type="InterPro" id="IPR011145">
    <property type="entry name" value="Scavenger_mRNA_decap_enz_N"/>
</dbReference>
<keyword evidence="3" id="KW-1185">Reference proteome</keyword>
<dbReference type="EMBL" id="LPNN01000009">
    <property type="protein sequence ID" value="OEJ82708.1"/>
    <property type="molecule type" value="Genomic_DNA"/>
</dbReference>